<reference evidence="6" key="1">
    <citation type="submission" date="2021-02" db="EMBL/GenBank/DDBJ databases">
        <authorList>
            <person name="Dougan E. K."/>
            <person name="Rhodes N."/>
            <person name="Thang M."/>
            <person name="Chan C."/>
        </authorList>
    </citation>
    <scope>NUCLEOTIDE SEQUENCE</scope>
</reference>
<dbReference type="SUPFAM" id="SSF51445">
    <property type="entry name" value="(Trans)glycosidases"/>
    <property type="match status" value="1"/>
</dbReference>
<feature type="non-terminal residue" evidence="6">
    <location>
        <position position="1"/>
    </location>
</feature>
<dbReference type="AlphaFoldDB" id="A0A813JP52"/>
<dbReference type="InterPro" id="IPR001360">
    <property type="entry name" value="Glyco_hydro_1"/>
</dbReference>
<dbReference type="PANTHER" id="PTHR10353:SF36">
    <property type="entry name" value="LP05116P"/>
    <property type="match status" value="1"/>
</dbReference>
<name>A0A813JP52_POLGL</name>
<dbReference type="GO" id="GO:0005975">
    <property type="term" value="P:carbohydrate metabolic process"/>
    <property type="evidence" value="ECO:0007669"/>
    <property type="project" value="InterPro"/>
</dbReference>
<sequence>SPFFGNSRALCAGMLSASSLVLAAASSAEDRIVETMAHKEGFLWGAATAAYQIEGAWNSFGKQRSIWDNFCQKGGGVVKNETGNVAAEFYDRYEADLQRVADYGFNSFRFSISWPRIFPKGLDGVHRPNPEGVQFYMHVLDSLKAKNIIPLVTIFHWDLPDDLD</sequence>
<evidence type="ECO:0000256" key="4">
    <source>
        <dbReference type="RuleBase" id="RU003690"/>
    </source>
</evidence>
<accession>A0A813JP52</accession>
<dbReference type="Proteomes" id="UP000626109">
    <property type="component" value="Unassembled WGS sequence"/>
</dbReference>
<evidence type="ECO:0008006" key="8">
    <source>
        <dbReference type="Google" id="ProtNLM"/>
    </source>
</evidence>
<comment type="caution">
    <text evidence="6">The sequence shown here is derived from an EMBL/GenBank/DDBJ whole genome shotgun (WGS) entry which is preliminary data.</text>
</comment>
<dbReference type="Pfam" id="PF00232">
    <property type="entry name" value="Glyco_hydro_1"/>
    <property type="match status" value="1"/>
</dbReference>
<keyword evidence="2" id="KW-0378">Hydrolase</keyword>
<feature type="signal peptide" evidence="5">
    <location>
        <begin position="1"/>
        <end position="23"/>
    </location>
</feature>
<dbReference type="InterPro" id="IPR033132">
    <property type="entry name" value="GH_1_N_CS"/>
</dbReference>
<feature type="chain" id="PRO_5032393850" description="Beta-glucosidase" evidence="5">
    <location>
        <begin position="24"/>
        <end position="164"/>
    </location>
</feature>
<evidence type="ECO:0000313" key="7">
    <source>
        <dbReference type="Proteomes" id="UP000626109"/>
    </source>
</evidence>
<evidence type="ECO:0000256" key="1">
    <source>
        <dbReference type="ARBA" id="ARBA00010838"/>
    </source>
</evidence>
<keyword evidence="3" id="KW-0326">Glycosidase</keyword>
<evidence type="ECO:0000313" key="6">
    <source>
        <dbReference type="EMBL" id="CAE8681769.1"/>
    </source>
</evidence>
<evidence type="ECO:0000256" key="2">
    <source>
        <dbReference type="ARBA" id="ARBA00022801"/>
    </source>
</evidence>
<dbReference type="PANTHER" id="PTHR10353">
    <property type="entry name" value="GLYCOSYL HYDROLASE"/>
    <property type="match status" value="1"/>
</dbReference>
<organism evidence="6 7">
    <name type="scientific">Polarella glacialis</name>
    <name type="common">Dinoflagellate</name>
    <dbReference type="NCBI Taxonomy" id="89957"/>
    <lineage>
        <taxon>Eukaryota</taxon>
        <taxon>Sar</taxon>
        <taxon>Alveolata</taxon>
        <taxon>Dinophyceae</taxon>
        <taxon>Suessiales</taxon>
        <taxon>Suessiaceae</taxon>
        <taxon>Polarella</taxon>
    </lineage>
</organism>
<gene>
    <name evidence="6" type="ORF">PGLA2088_LOCUS22593</name>
</gene>
<dbReference type="PROSITE" id="PS00653">
    <property type="entry name" value="GLYCOSYL_HYDROL_F1_2"/>
    <property type="match status" value="1"/>
</dbReference>
<proteinExistence type="inferred from homology"/>
<dbReference type="Gene3D" id="3.20.20.80">
    <property type="entry name" value="Glycosidases"/>
    <property type="match status" value="1"/>
</dbReference>
<evidence type="ECO:0000256" key="3">
    <source>
        <dbReference type="ARBA" id="ARBA00023295"/>
    </source>
</evidence>
<protein>
    <recommendedName>
        <fullName evidence="8">Beta-glucosidase</fullName>
    </recommendedName>
</protein>
<feature type="non-terminal residue" evidence="6">
    <location>
        <position position="164"/>
    </location>
</feature>
<dbReference type="GO" id="GO:0008422">
    <property type="term" value="F:beta-glucosidase activity"/>
    <property type="evidence" value="ECO:0007669"/>
    <property type="project" value="TreeGrafter"/>
</dbReference>
<evidence type="ECO:0000256" key="5">
    <source>
        <dbReference type="SAM" id="SignalP"/>
    </source>
</evidence>
<dbReference type="EMBL" id="CAJNNW010025993">
    <property type="protein sequence ID" value="CAE8681769.1"/>
    <property type="molecule type" value="Genomic_DNA"/>
</dbReference>
<dbReference type="InterPro" id="IPR017853">
    <property type="entry name" value="GH"/>
</dbReference>
<comment type="similarity">
    <text evidence="1 4">Belongs to the glycosyl hydrolase 1 family.</text>
</comment>
<keyword evidence="5" id="KW-0732">Signal</keyword>